<sequence>MIAGRPGGMARLGIALFANSATANAVEKGGWPAIRVVMLSLHTLRAKFRPQAEDDEEATSRYLNQLSQDIVMLKHGSCWEIWHSKPWIDY</sequence>
<protein>
    <submittedName>
        <fullName evidence="1">Uncharacterized protein</fullName>
    </submittedName>
</protein>
<reference evidence="1" key="1">
    <citation type="submission" date="2023-06" db="EMBL/GenBank/DDBJ databases">
        <title>Genome-scale phylogeny and comparative genomics of the fungal order Sordariales.</title>
        <authorList>
            <consortium name="Lawrence Berkeley National Laboratory"/>
            <person name="Hensen N."/>
            <person name="Bonometti L."/>
            <person name="Westerberg I."/>
            <person name="Brannstrom I.O."/>
            <person name="Guillou S."/>
            <person name="Cros-Aarteil S."/>
            <person name="Calhoun S."/>
            <person name="Haridas S."/>
            <person name="Kuo A."/>
            <person name="Mondo S."/>
            <person name="Pangilinan J."/>
            <person name="Riley R."/>
            <person name="Labutti K."/>
            <person name="Andreopoulos B."/>
            <person name="Lipzen A."/>
            <person name="Chen C."/>
            <person name="Yanf M."/>
            <person name="Daum C."/>
            <person name="Ng V."/>
            <person name="Clum A."/>
            <person name="Steindorff A."/>
            <person name="Ohm R."/>
            <person name="Martin F."/>
            <person name="Silar P."/>
            <person name="Natvig D."/>
            <person name="Lalanne C."/>
            <person name="Gautier V."/>
            <person name="Ament-Velasquez S.L."/>
            <person name="Kruys A."/>
            <person name="Hutchinson M.I."/>
            <person name="Powell A.J."/>
            <person name="Barry K."/>
            <person name="Miller A.N."/>
            <person name="Grigoriev I.V."/>
            <person name="Debuchy R."/>
            <person name="Gladieux P."/>
            <person name="Thoren M.H."/>
            <person name="Johannesson H."/>
        </authorList>
    </citation>
    <scope>NUCLEOTIDE SEQUENCE</scope>
    <source>
        <strain evidence="1">SMH2532-1</strain>
    </source>
</reference>
<dbReference type="EMBL" id="JAULSV010000003">
    <property type="protein sequence ID" value="KAK0648512.1"/>
    <property type="molecule type" value="Genomic_DNA"/>
</dbReference>
<dbReference type="Proteomes" id="UP001174936">
    <property type="component" value="Unassembled WGS sequence"/>
</dbReference>
<keyword evidence="2" id="KW-1185">Reference proteome</keyword>
<evidence type="ECO:0000313" key="1">
    <source>
        <dbReference type="EMBL" id="KAK0648512.1"/>
    </source>
</evidence>
<dbReference type="AlphaFoldDB" id="A0AA39Y9G4"/>
<name>A0AA39Y9G4_9PEZI</name>
<accession>A0AA39Y9G4</accession>
<proteinExistence type="predicted"/>
<evidence type="ECO:0000313" key="2">
    <source>
        <dbReference type="Proteomes" id="UP001174936"/>
    </source>
</evidence>
<comment type="caution">
    <text evidence="1">The sequence shown here is derived from an EMBL/GenBank/DDBJ whole genome shotgun (WGS) entry which is preliminary data.</text>
</comment>
<gene>
    <name evidence="1" type="ORF">B0T16DRAFT_408328</name>
</gene>
<organism evidence="1 2">
    <name type="scientific">Cercophora newfieldiana</name>
    <dbReference type="NCBI Taxonomy" id="92897"/>
    <lineage>
        <taxon>Eukaryota</taxon>
        <taxon>Fungi</taxon>
        <taxon>Dikarya</taxon>
        <taxon>Ascomycota</taxon>
        <taxon>Pezizomycotina</taxon>
        <taxon>Sordariomycetes</taxon>
        <taxon>Sordariomycetidae</taxon>
        <taxon>Sordariales</taxon>
        <taxon>Lasiosphaeriaceae</taxon>
        <taxon>Cercophora</taxon>
    </lineage>
</organism>